<dbReference type="Proteomes" id="UP001179952">
    <property type="component" value="Unassembled WGS sequence"/>
</dbReference>
<proteinExistence type="predicted"/>
<accession>A0AAV9BQ72</accession>
<name>A0AAV9BQ72_ACOGR</name>
<protein>
    <submittedName>
        <fullName evidence="1">Uncharacterized protein</fullName>
    </submittedName>
</protein>
<keyword evidence="2" id="KW-1185">Reference proteome</keyword>
<reference evidence="1" key="1">
    <citation type="journal article" date="2023" name="Nat. Commun.">
        <title>Diploid and tetraploid genomes of Acorus and the evolution of monocots.</title>
        <authorList>
            <person name="Ma L."/>
            <person name="Liu K.W."/>
            <person name="Li Z."/>
            <person name="Hsiao Y.Y."/>
            <person name="Qi Y."/>
            <person name="Fu T."/>
            <person name="Tang G.D."/>
            <person name="Zhang D."/>
            <person name="Sun W.H."/>
            <person name="Liu D.K."/>
            <person name="Li Y."/>
            <person name="Chen G.Z."/>
            <person name="Liu X.D."/>
            <person name="Liao X.Y."/>
            <person name="Jiang Y.T."/>
            <person name="Yu X."/>
            <person name="Hao Y."/>
            <person name="Huang J."/>
            <person name="Zhao X.W."/>
            <person name="Ke S."/>
            <person name="Chen Y.Y."/>
            <person name="Wu W.L."/>
            <person name="Hsu J.L."/>
            <person name="Lin Y.F."/>
            <person name="Huang M.D."/>
            <person name="Li C.Y."/>
            <person name="Huang L."/>
            <person name="Wang Z.W."/>
            <person name="Zhao X."/>
            <person name="Zhong W.Y."/>
            <person name="Peng D.H."/>
            <person name="Ahmad S."/>
            <person name="Lan S."/>
            <person name="Zhang J.S."/>
            <person name="Tsai W.C."/>
            <person name="Van de Peer Y."/>
            <person name="Liu Z.J."/>
        </authorList>
    </citation>
    <scope>NUCLEOTIDE SEQUENCE</scope>
    <source>
        <strain evidence="1">SCP</strain>
    </source>
</reference>
<dbReference type="AlphaFoldDB" id="A0AAV9BQ72"/>
<organism evidence="1 2">
    <name type="scientific">Acorus gramineus</name>
    <name type="common">Dwarf sweet flag</name>
    <dbReference type="NCBI Taxonomy" id="55184"/>
    <lineage>
        <taxon>Eukaryota</taxon>
        <taxon>Viridiplantae</taxon>
        <taxon>Streptophyta</taxon>
        <taxon>Embryophyta</taxon>
        <taxon>Tracheophyta</taxon>
        <taxon>Spermatophyta</taxon>
        <taxon>Magnoliopsida</taxon>
        <taxon>Liliopsida</taxon>
        <taxon>Acoraceae</taxon>
        <taxon>Acorus</taxon>
    </lineage>
</organism>
<reference evidence="1" key="2">
    <citation type="submission" date="2023-06" db="EMBL/GenBank/DDBJ databases">
        <authorList>
            <person name="Ma L."/>
            <person name="Liu K.-W."/>
            <person name="Li Z."/>
            <person name="Hsiao Y.-Y."/>
            <person name="Qi Y."/>
            <person name="Fu T."/>
            <person name="Tang G."/>
            <person name="Zhang D."/>
            <person name="Sun W.-H."/>
            <person name="Liu D.-K."/>
            <person name="Li Y."/>
            <person name="Chen G.-Z."/>
            <person name="Liu X.-D."/>
            <person name="Liao X.-Y."/>
            <person name="Jiang Y.-T."/>
            <person name="Yu X."/>
            <person name="Hao Y."/>
            <person name="Huang J."/>
            <person name="Zhao X.-W."/>
            <person name="Ke S."/>
            <person name="Chen Y.-Y."/>
            <person name="Wu W.-L."/>
            <person name="Hsu J.-L."/>
            <person name="Lin Y.-F."/>
            <person name="Huang M.-D."/>
            <person name="Li C.-Y."/>
            <person name="Huang L."/>
            <person name="Wang Z.-W."/>
            <person name="Zhao X."/>
            <person name="Zhong W.-Y."/>
            <person name="Peng D.-H."/>
            <person name="Ahmad S."/>
            <person name="Lan S."/>
            <person name="Zhang J.-S."/>
            <person name="Tsai W.-C."/>
            <person name="Van De Peer Y."/>
            <person name="Liu Z.-J."/>
        </authorList>
    </citation>
    <scope>NUCLEOTIDE SEQUENCE</scope>
    <source>
        <strain evidence="1">SCP</strain>
        <tissue evidence="1">Leaves</tissue>
    </source>
</reference>
<sequence length="151" mass="17301">MRVYGSNLKGADFSRTFKGKHNRDDFFSFSTRTFSFDNYTKYAPARTSIKDKKENPFQVLSDLKDNNNGKFSKYTTDGRCNSSADHQVHIGHGKTIMNRLSQTHPYKGVTAKVFLGIEQPGDEQFKLDRQHSNSINDKIPLQHRVLLKVSL</sequence>
<gene>
    <name evidence="1" type="ORF">QJS04_geneDACA016589</name>
</gene>
<evidence type="ECO:0000313" key="1">
    <source>
        <dbReference type="EMBL" id="KAK1278622.1"/>
    </source>
</evidence>
<dbReference type="EMBL" id="JAUJYN010000002">
    <property type="protein sequence ID" value="KAK1278622.1"/>
    <property type="molecule type" value="Genomic_DNA"/>
</dbReference>
<comment type="caution">
    <text evidence="1">The sequence shown here is derived from an EMBL/GenBank/DDBJ whole genome shotgun (WGS) entry which is preliminary data.</text>
</comment>
<evidence type="ECO:0000313" key="2">
    <source>
        <dbReference type="Proteomes" id="UP001179952"/>
    </source>
</evidence>